<dbReference type="PANTHER" id="PTHR30290:SF10">
    <property type="entry name" value="PERIPLASMIC OLIGOPEPTIDE-BINDING PROTEIN-RELATED"/>
    <property type="match status" value="1"/>
</dbReference>
<dbReference type="InterPro" id="IPR000914">
    <property type="entry name" value="SBP_5_dom"/>
</dbReference>
<comment type="similarity">
    <text evidence="2">Belongs to the bacterial solute-binding protein 5 family.</text>
</comment>
<dbReference type="PANTHER" id="PTHR30290">
    <property type="entry name" value="PERIPLASMIC BINDING COMPONENT OF ABC TRANSPORTER"/>
    <property type="match status" value="1"/>
</dbReference>
<comment type="subcellular location">
    <subcellularLocation>
        <location evidence="1">Periplasm</location>
    </subcellularLocation>
</comment>
<sequence length="537" mass="59142">MHRRSFLKALPTAALAAPLAAPGIRKAAAQAAPTRNETLLLVQEYGPNSLDMQGIGSSQPVNGVALNCYDRLVRFKRVKLDDVTTSFDINALEPELAESWQEASDGTSVTFKIRADARFHGGRSVTARDVKWSLDRAVSIGGFATTQMNAGSLEKPEQFVAVDDRTFRVDFARRDKLTMPNLAVTIPFVFDSELAIRNGGGDPWAKEYLKNNVAGGGAFKVEAWRPGTETIYTRNDDWKNGDLPKLRRVIARDIPSPSTRRALIERGDADISYGLPPKDFKDLADAGRIKVAAVPVPNAIWYVALNSALPPFNNLKLRQAVAWALPYEKIMQASLFGRGVPMWGGPATPAALKWPVPFPYSANIERAKALMAESGVAPFSTTLLFDAGSGTIAEPMAVLVKEALAPLGITVELNKIPGANFRGELNKKTAPMVINRFGGWLDWPDYFFFWNYHGNNSIFNIPSYQNPAMDRLIDGARFAPDAASYAQNVRGFLELGMQEVPFIAIAQPFHDVAMQRTIGGYQFWPCREPDFRFLTKG</sequence>
<keyword evidence="8" id="KW-1185">Reference proteome</keyword>
<evidence type="ECO:0000256" key="4">
    <source>
        <dbReference type="ARBA" id="ARBA00022729"/>
    </source>
</evidence>
<evidence type="ECO:0000313" key="8">
    <source>
        <dbReference type="Proteomes" id="UP001529369"/>
    </source>
</evidence>
<gene>
    <name evidence="7" type="ORF">QWZ14_06270</name>
</gene>
<dbReference type="PROSITE" id="PS51318">
    <property type="entry name" value="TAT"/>
    <property type="match status" value="1"/>
</dbReference>
<dbReference type="Proteomes" id="UP001529369">
    <property type="component" value="Unassembled WGS sequence"/>
</dbReference>
<accession>A0ABT8A2V0</accession>
<keyword evidence="3" id="KW-0813">Transport</keyword>
<comment type="caution">
    <text evidence="7">The sequence shown here is derived from an EMBL/GenBank/DDBJ whole genome shotgun (WGS) entry which is preliminary data.</text>
</comment>
<dbReference type="InterPro" id="IPR030678">
    <property type="entry name" value="Peptide/Ni-bd"/>
</dbReference>
<proteinExistence type="inferred from homology"/>
<dbReference type="InterPro" id="IPR039424">
    <property type="entry name" value="SBP_5"/>
</dbReference>
<dbReference type="Pfam" id="PF00496">
    <property type="entry name" value="SBP_bac_5"/>
    <property type="match status" value="1"/>
</dbReference>
<evidence type="ECO:0000256" key="5">
    <source>
        <dbReference type="SAM" id="SignalP"/>
    </source>
</evidence>
<dbReference type="Gene3D" id="3.10.105.10">
    <property type="entry name" value="Dipeptide-binding Protein, Domain 3"/>
    <property type="match status" value="1"/>
</dbReference>
<dbReference type="SUPFAM" id="SSF53850">
    <property type="entry name" value="Periplasmic binding protein-like II"/>
    <property type="match status" value="1"/>
</dbReference>
<feature type="chain" id="PRO_5045841517" evidence="5">
    <location>
        <begin position="17"/>
        <end position="537"/>
    </location>
</feature>
<evidence type="ECO:0000313" key="7">
    <source>
        <dbReference type="EMBL" id="MDN3563981.1"/>
    </source>
</evidence>
<evidence type="ECO:0000256" key="1">
    <source>
        <dbReference type="ARBA" id="ARBA00004418"/>
    </source>
</evidence>
<feature type="domain" description="Solute-binding protein family 5" evidence="6">
    <location>
        <begin position="92"/>
        <end position="457"/>
    </location>
</feature>
<dbReference type="RefSeq" id="WP_290315771.1">
    <property type="nucleotide sequence ID" value="NZ_JAUFPN010000058.1"/>
</dbReference>
<keyword evidence="4 5" id="KW-0732">Signal</keyword>
<feature type="signal peptide" evidence="5">
    <location>
        <begin position="1"/>
        <end position="16"/>
    </location>
</feature>
<dbReference type="PIRSF" id="PIRSF002741">
    <property type="entry name" value="MppA"/>
    <property type="match status" value="1"/>
</dbReference>
<evidence type="ECO:0000256" key="3">
    <source>
        <dbReference type="ARBA" id="ARBA00022448"/>
    </source>
</evidence>
<dbReference type="Gene3D" id="3.90.76.10">
    <property type="entry name" value="Dipeptide-binding Protein, Domain 1"/>
    <property type="match status" value="1"/>
</dbReference>
<name>A0ABT8A2V0_9PROT</name>
<dbReference type="Gene3D" id="3.40.190.10">
    <property type="entry name" value="Periplasmic binding protein-like II"/>
    <property type="match status" value="1"/>
</dbReference>
<dbReference type="EMBL" id="JAUFPN010000058">
    <property type="protein sequence ID" value="MDN3563981.1"/>
    <property type="molecule type" value="Genomic_DNA"/>
</dbReference>
<dbReference type="InterPro" id="IPR006311">
    <property type="entry name" value="TAT_signal"/>
</dbReference>
<reference evidence="8" key="1">
    <citation type="journal article" date="2019" name="Int. J. Syst. Evol. Microbiol.">
        <title>The Global Catalogue of Microorganisms (GCM) 10K type strain sequencing project: providing services to taxonomists for standard genome sequencing and annotation.</title>
        <authorList>
            <consortium name="The Broad Institute Genomics Platform"/>
            <consortium name="The Broad Institute Genome Sequencing Center for Infectious Disease"/>
            <person name="Wu L."/>
            <person name="Ma J."/>
        </authorList>
    </citation>
    <scope>NUCLEOTIDE SEQUENCE [LARGE SCALE GENOMIC DNA]</scope>
    <source>
        <strain evidence="8">CECT 7131</strain>
    </source>
</reference>
<dbReference type="CDD" id="cd08512">
    <property type="entry name" value="PBP2_NikA_DppA_OppA_like_7"/>
    <property type="match status" value="1"/>
</dbReference>
<organism evidence="7 8">
    <name type="scientific">Paeniroseomonas aquatica</name>
    <dbReference type="NCBI Taxonomy" id="373043"/>
    <lineage>
        <taxon>Bacteria</taxon>
        <taxon>Pseudomonadati</taxon>
        <taxon>Pseudomonadota</taxon>
        <taxon>Alphaproteobacteria</taxon>
        <taxon>Acetobacterales</taxon>
        <taxon>Acetobacteraceae</taxon>
        <taxon>Paeniroseomonas</taxon>
    </lineage>
</organism>
<evidence type="ECO:0000256" key="2">
    <source>
        <dbReference type="ARBA" id="ARBA00005695"/>
    </source>
</evidence>
<evidence type="ECO:0000259" key="6">
    <source>
        <dbReference type="Pfam" id="PF00496"/>
    </source>
</evidence>
<protein>
    <submittedName>
        <fullName evidence="7">ABC transporter substrate-binding protein</fullName>
    </submittedName>
</protein>